<proteinExistence type="predicted"/>
<gene>
    <name evidence="1" type="ORF">EV644_102493</name>
</gene>
<comment type="caution">
    <text evidence="1">The sequence shown here is derived from an EMBL/GenBank/DDBJ whole genome shotgun (WGS) entry which is preliminary data.</text>
</comment>
<keyword evidence="2" id="KW-1185">Reference proteome</keyword>
<evidence type="ECO:0000313" key="1">
    <source>
        <dbReference type="EMBL" id="TCO29773.1"/>
    </source>
</evidence>
<organism evidence="1 2">
    <name type="scientific">Kribbella orskensis</name>
    <dbReference type="NCBI Taxonomy" id="2512216"/>
    <lineage>
        <taxon>Bacteria</taxon>
        <taxon>Bacillati</taxon>
        <taxon>Actinomycetota</taxon>
        <taxon>Actinomycetes</taxon>
        <taxon>Propionibacteriales</taxon>
        <taxon>Kribbellaceae</taxon>
        <taxon>Kribbella</taxon>
    </lineage>
</organism>
<evidence type="ECO:0000313" key="2">
    <source>
        <dbReference type="Proteomes" id="UP000295818"/>
    </source>
</evidence>
<accession>A0ABY2BS96</accession>
<protein>
    <submittedName>
        <fullName evidence="1">Uncharacterized protein</fullName>
    </submittedName>
</protein>
<sequence length="56" mass="6357">MFWVISPVRRPWRSRSTRARWPPFGSAVQVGAARRNFQASIRTAADATYSSMSNIT</sequence>
<reference evidence="1 2" key="1">
    <citation type="journal article" date="2015" name="Stand. Genomic Sci.">
        <title>Genomic Encyclopedia of Bacterial and Archaeal Type Strains, Phase III: the genomes of soil and plant-associated and newly described type strains.</title>
        <authorList>
            <person name="Whitman W.B."/>
            <person name="Woyke T."/>
            <person name="Klenk H.P."/>
            <person name="Zhou Y."/>
            <person name="Lilburn T.G."/>
            <person name="Beck B.J."/>
            <person name="De Vos P."/>
            <person name="Vandamme P."/>
            <person name="Eisen J.A."/>
            <person name="Garrity G."/>
            <person name="Hugenholtz P."/>
            <person name="Kyrpides N.C."/>
        </authorList>
    </citation>
    <scope>NUCLEOTIDE SEQUENCE [LARGE SCALE GENOMIC DNA]</scope>
    <source>
        <strain evidence="1 2">VKM Ac-2538</strain>
    </source>
</reference>
<dbReference type="Proteomes" id="UP000295818">
    <property type="component" value="Unassembled WGS sequence"/>
</dbReference>
<dbReference type="EMBL" id="SLWM01000002">
    <property type="protein sequence ID" value="TCO29773.1"/>
    <property type="molecule type" value="Genomic_DNA"/>
</dbReference>
<name>A0ABY2BS96_9ACTN</name>